<reference evidence="2" key="1">
    <citation type="journal article" date="2016" name="Nat. Commun.">
        <title>Genome analysis of three Pneumocystis species reveals adaptation mechanisms to life exclusively in mammalian hosts.</title>
        <authorList>
            <person name="Ma L."/>
            <person name="Chen Z."/>
            <person name="Huang D.W."/>
            <person name="Kutty G."/>
            <person name="Ishihara M."/>
            <person name="Wang H."/>
            <person name="Abouelleil A."/>
            <person name="Bishop L."/>
            <person name="Davey E."/>
            <person name="Deng R."/>
            <person name="Deng X."/>
            <person name="Fan L."/>
            <person name="Fantoni G."/>
            <person name="Fitzgerald M."/>
            <person name="Gogineni E."/>
            <person name="Goldberg J.M."/>
            <person name="Handley G."/>
            <person name="Hu X."/>
            <person name="Huber C."/>
            <person name="Jiao X."/>
            <person name="Jones K."/>
            <person name="Levin J.Z."/>
            <person name="Liu Y."/>
            <person name="Macdonald P."/>
            <person name="Melnikov A."/>
            <person name="Raley C."/>
            <person name="Sassi M."/>
            <person name="Sherman B.T."/>
            <person name="Song X."/>
            <person name="Sykes S."/>
            <person name="Tran B."/>
            <person name="Walsh L."/>
            <person name="Xia Y."/>
            <person name="Yang J."/>
            <person name="Young S."/>
            <person name="Zeng Q."/>
            <person name="Zheng X."/>
            <person name="Stephens R."/>
            <person name="Nusbaum C."/>
            <person name="Birren B.W."/>
            <person name="Azadi P."/>
            <person name="Lempicki R.A."/>
            <person name="Cuomo C.A."/>
            <person name="Kovacs J.A."/>
        </authorList>
    </citation>
    <scope>NUCLEOTIDE SEQUENCE [LARGE SCALE GENOMIC DNA]</scope>
    <source>
        <strain evidence="2">B123</strain>
    </source>
</reference>
<protein>
    <recommendedName>
        <fullName evidence="3">Phosphoglycerate mutase</fullName>
    </recommendedName>
</protein>
<dbReference type="SMART" id="SM00855">
    <property type="entry name" value="PGAM"/>
    <property type="match status" value="1"/>
</dbReference>
<dbReference type="GO" id="GO:0005737">
    <property type="term" value="C:cytoplasm"/>
    <property type="evidence" value="ECO:0007669"/>
    <property type="project" value="TreeGrafter"/>
</dbReference>
<keyword evidence="2" id="KW-1185">Reference proteome</keyword>
<sequence>MVFHKEIYIMRHAQAEHNVSKNYNLKDPVLTEFGKDQARLLLLHFEQLKKVELIISSPMRRALETVMIGFDGYLDLKDQKHINYPSIPLIILPQLQETSDRNCDTCSSLKNLKSWFPSLDWSFCSQEQLLKTGFFAYEPSMLEKRAIWLRNWISKRKEGKILIVSHLSFIKYLVDDSTYWANLEIKKYNIGTGPIFKQVPFS</sequence>
<dbReference type="SUPFAM" id="SSF53254">
    <property type="entry name" value="Phosphoglycerate mutase-like"/>
    <property type="match status" value="1"/>
</dbReference>
<dbReference type="Gene3D" id="3.40.50.1240">
    <property type="entry name" value="Phosphoglycerate mutase-like"/>
    <property type="match status" value="1"/>
</dbReference>
<dbReference type="PANTHER" id="PTHR48100">
    <property type="entry name" value="BROAD-SPECIFICITY PHOSPHATASE YOR283W-RELATED"/>
    <property type="match status" value="1"/>
</dbReference>
<dbReference type="Proteomes" id="UP000011958">
    <property type="component" value="Unassembled WGS sequence"/>
</dbReference>
<dbReference type="GeneID" id="19895643"/>
<dbReference type="GO" id="GO:0016791">
    <property type="term" value="F:phosphatase activity"/>
    <property type="evidence" value="ECO:0007669"/>
    <property type="project" value="TreeGrafter"/>
</dbReference>
<dbReference type="EMBL" id="AFWA02000009">
    <property type="protein sequence ID" value="EMR09765.1"/>
    <property type="molecule type" value="Genomic_DNA"/>
</dbReference>
<dbReference type="OMA" id="NALPCDT"/>
<evidence type="ECO:0000313" key="1">
    <source>
        <dbReference type="EMBL" id="EMR09765.1"/>
    </source>
</evidence>
<dbReference type="InterPro" id="IPR013078">
    <property type="entry name" value="His_Pase_superF_clade-1"/>
</dbReference>
<accession>M7P7E9</accession>
<dbReference type="CDD" id="cd07067">
    <property type="entry name" value="HP_PGM_like"/>
    <property type="match status" value="1"/>
</dbReference>
<dbReference type="HOGENOM" id="CLU_039184_1_1_1"/>
<organism evidence="1 2">
    <name type="scientific">Pneumocystis murina (strain B123)</name>
    <name type="common">Mouse pneumocystis pneumonia agent</name>
    <name type="synonym">Pneumocystis carinii f. sp. muris</name>
    <dbReference type="NCBI Taxonomy" id="1069680"/>
    <lineage>
        <taxon>Eukaryota</taxon>
        <taxon>Fungi</taxon>
        <taxon>Dikarya</taxon>
        <taxon>Ascomycota</taxon>
        <taxon>Taphrinomycotina</taxon>
        <taxon>Pneumocystomycetes</taxon>
        <taxon>Pneumocystaceae</taxon>
        <taxon>Pneumocystis</taxon>
    </lineage>
</organism>
<evidence type="ECO:0008006" key="3">
    <source>
        <dbReference type="Google" id="ProtNLM"/>
    </source>
</evidence>
<dbReference type="PANTHER" id="PTHR48100:SF54">
    <property type="entry name" value="PHOSPHATASE SPAC5H10.03-RELATED"/>
    <property type="match status" value="1"/>
</dbReference>
<proteinExistence type="predicted"/>
<gene>
    <name evidence="1" type="ORF">PNEG_01949</name>
</gene>
<dbReference type="Pfam" id="PF00300">
    <property type="entry name" value="His_Phos_1"/>
    <property type="match status" value="1"/>
</dbReference>
<dbReference type="OrthoDB" id="496981at2759"/>
<dbReference type="AlphaFoldDB" id="M7P7E9"/>
<comment type="caution">
    <text evidence="1">The sequence shown here is derived from an EMBL/GenBank/DDBJ whole genome shotgun (WGS) entry which is preliminary data.</text>
</comment>
<dbReference type="InterPro" id="IPR029033">
    <property type="entry name" value="His_PPase_superfam"/>
</dbReference>
<dbReference type="VEuPathDB" id="FungiDB:PNEG_01949"/>
<dbReference type="InterPro" id="IPR050275">
    <property type="entry name" value="PGM_Phosphatase"/>
</dbReference>
<dbReference type="eggNOG" id="KOG4754">
    <property type="taxonomic scope" value="Eukaryota"/>
</dbReference>
<evidence type="ECO:0000313" key="2">
    <source>
        <dbReference type="Proteomes" id="UP000011958"/>
    </source>
</evidence>
<dbReference type="RefSeq" id="XP_007873926.1">
    <property type="nucleotide sequence ID" value="XM_007875735.1"/>
</dbReference>
<name>M7P7E9_PNEMU</name>